<feature type="compositionally biased region" description="Polar residues" evidence="1">
    <location>
        <begin position="102"/>
        <end position="123"/>
    </location>
</feature>
<feature type="compositionally biased region" description="Low complexity" evidence="1">
    <location>
        <begin position="171"/>
        <end position="182"/>
    </location>
</feature>
<dbReference type="AlphaFoldDB" id="A0A9C6UEA9"/>
<feature type="compositionally biased region" description="Polar residues" evidence="1">
    <location>
        <begin position="136"/>
        <end position="146"/>
    </location>
</feature>
<name>A0A9C6UEA9_FRAOC</name>
<feature type="compositionally biased region" description="Acidic residues" evidence="1">
    <location>
        <begin position="330"/>
        <end position="340"/>
    </location>
</feature>
<organism evidence="2 3">
    <name type="scientific">Frankliniella occidentalis</name>
    <name type="common">Western flower thrips</name>
    <name type="synonym">Euthrips occidentalis</name>
    <dbReference type="NCBI Taxonomy" id="133901"/>
    <lineage>
        <taxon>Eukaryota</taxon>
        <taxon>Metazoa</taxon>
        <taxon>Ecdysozoa</taxon>
        <taxon>Arthropoda</taxon>
        <taxon>Hexapoda</taxon>
        <taxon>Insecta</taxon>
        <taxon>Pterygota</taxon>
        <taxon>Neoptera</taxon>
        <taxon>Paraneoptera</taxon>
        <taxon>Thysanoptera</taxon>
        <taxon>Terebrantia</taxon>
        <taxon>Thripoidea</taxon>
        <taxon>Thripidae</taxon>
        <taxon>Frankliniella</taxon>
    </lineage>
</organism>
<reference evidence="3" key="1">
    <citation type="submission" date="2025-08" db="UniProtKB">
        <authorList>
            <consortium name="RefSeq"/>
        </authorList>
    </citation>
    <scope>IDENTIFICATION</scope>
    <source>
        <tissue evidence="3">Whole organism</tissue>
    </source>
</reference>
<protein>
    <submittedName>
        <fullName evidence="3">Neurofilament heavy polypeptide-like</fullName>
    </submittedName>
</protein>
<dbReference type="RefSeq" id="XP_052126313.1">
    <property type="nucleotide sequence ID" value="XM_052270353.1"/>
</dbReference>
<evidence type="ECO:0000256" key="1">
    <source>
        <dbReference type="SAM" id="MobiDB-lite"/>
    </source>
</evidence>
<gene>
    <name evidence="3" type="primary">LOC127749996</name>
</gene>
<dbReference type="Proteomes" id="UP000504606">
    <property type="component" value="Unplaced"/>
</dbReference>
<evidence type="ECO:0000313" key="3">
    <source>
        <dbReference type="RefSeq" id="XP_052126313.1"/>
    </source>
</evidence>
<accession>A0A9C6UEA9</accession>
<dbReference type="KEGG" id="foc:127749996"/>
<evidence type="ECO:0000313" key="2">
    <source>
        <dbReference type="Proteomes" id="UP000504606"/>
    </source>
</evidence>
<feature type="region of interest" description="Disordered" evidence="1">
    <location>
        <begin position="100"/>
        <end position="248"/>
    </location>
</feature>
<sequence>MIDITELNAEERKAEFSPFIPERHLQSTIKGLTRKLFNQYICRIRTKNPKLIKLIPAELYTSIKLLAANVLNGKVWIPRKPNGRKLLSTNSDCTYGDILAGTENSSRSTDVVISQTPPSQIMEQSDLDSMDEENASRSTEVVISQTPSPPSQITDEDELVDPSGPPAPLIVAPSLSPAVAPAQEQQSDLDSTDERRAEDEGNAAFSPPRGAAVLRQQAVSPAAPAIPERAESRDLFETEPETESSIGDGAFWFEELAPNQDHAKEIRMTHCSGYAVTSTSCSSEEVTFHPALCSRKETKKRKRPAQNSPSSPSSSVDSYRHVTRKMKLETEEETEQDQDSEASSPASADRAHSSALSLSRFSCTSGSAKESPYSTPPKESEEDETSSLCGSLSSLVNLHNDEQPVEEELCSSGDMFRTASYENYKLKYCLPSLKDDETMEEQRVFGVY</sequence>
<proteinExistence type="predicted"/>
<keyword evidence="2" id="KW-1185">Reference proteome</keyword>
<dbReference type="GeneID" id="127749996"/>
<feature type="compositionally biased region" description="Polar residues" evidence="1">
    <location>
        <begin position="354"/>
        <end position="368"/>
    </location>
</feature>
<feature type="region of interest" description="Disordered" evidence="1">
    <location>
        <begin position="295"/>
        <end position="389"/>
    </location>
</feature>